<name>A0ABN1EDZ2_9PROT</name>
<dbReference type="InterPro" id="IPR023353">
    <property type="entry name" value="LemA-like_dom_sf"/>
</dbReference>
<organism evidence="6 7">
    <name type="scientific">Rhizomicrobium electricum</name>
    <dbReference type="NCBI Taxonomy" id="480070"/>
    <lineage>
        <taxon>Bacteria</taxon>
        <taxon>Pseudomonadati</taxon>
        <taxon>Pseudomonadota</taxon>
        <taxon>Alphaproteobacteria</taxon>
        <taxon>Micropepsales</taxon>
        <taxon>Micropepsaceae</taxon>
        <taxon>Rhizomicrobium</taxon>
    </lineage>
</organism>
<gene>
    <name evidence="6" type="ORF">GCM10008942_11130</name>
</gene>
<evidence type="ECO:0000256" key="1">
    <source>
        <dbReference type="ARBA" id="ARBA00004167"/>
    </source>
</evidence>
<proteinExistence type="inferred from homology"/>
<evidence type="ECO:0000256" key="2">
    <source>
        <dbReference type="ARBA" id="ARBA00008854"/>
    </source>
</evidence>
<evidence type="ECO:0000256" key="5">
    <source>
        <dbReference type="ARBA" id="ARBA00023136"/>
    </source>
</evidence>
<reference evidence="6 7" key="1">
    <citation type="journal article" date="2019" name="Int. J. Syst. Evol. Microbiol.">
        <title>The Global Catalogue of Microorganisms (GCM) 10K type strain sequencing project: providing services to taxonomists for standard genome sequencing and annotation.</title>
        <authorList>
            <consortium name="The Broad Institute Genomics Platform"/>
            <consortium name="The Broad Institute Genome Sequencing Center for Infectious Disease"/>
            <person name="Wu L."/>
            <person name="Ma J."/>
        </authorList>
    </citation>
    <scope>NUCLEOTIDE SEQUENCE [LARGE SCALE GENOMIC DNA]</scope>
    <source>
        <strain evidence="6 7">JCM 15089</strain>
    </source>
</reference>
<comment type="subcellular location">
    <subcellularLocation>
        <location evidence="1">Membrane</location>
        <topology evidence="1">Single-pass membrane protein</topology>
    </subcellularLocation>
</comment>
<dbReference type="Gene3D" id="1.20.1440.20">
    <property type="entry name" value="LemA-like domain"/>
    <property type="match status" value="1"/>
</dbReference>
<dbReference type="Pfam" id="PF04011">
    <property type="entry name" value="LemA"/>
    <property type="match status" value="1"/>
</dbReference>
<accession>A0ABN1EDZ2</accession>
<dbReference type="EMBL" id="BAAADD010000003">
    <property type="protein sequence ID" value="GAA0564555.1"/>
    <property type="molecule type" value="Genomic_DNA"/>
</dbReference>
<dbReference type="Proteomes" id="UP001499951">
    <property type="component" value="Unassembled WGS sequence"/>
</dbReference>
<sequence>MSFWKNFTRLAVVAALGVGLAGCGINKIPAQDEKVKAAWSEVQNQYQRRADLVPNLVNTVKGYAKQESSVLTAVTEARAKATQTVLPEKVATDPEAFKQYEASQARLSGALGRLLAISENYPDLKSNQNFIALQAQLEGTENRITVARRDYIQEVQAFNTMLRTIPMRWTASIFYPELKPYPTFTTSEKNQNAPTVQF</sequence>
<keyword evidence="3" id="KW-0812">Transmembrane</keyword>
<dbReference type="PROSITE" id="PS51257">
    <property type="entry name" value="PROKAR_LIPOPROTEIN"/>
    <property type="match status" value="1"/>
</dbReference>
<protein>
    <submittedName>
        <fullName evidence="6">LemA family protein</fullName>
    </submittedName>
</protein>
<dbReference type="RefSeq" id="WP_208393791.1">
    <property type="nucleotide sequence ID" value="NZ_BAAADD010000003.1"/>
</dbReference>
<keyword evidence="7" id="KW-1185">Reference proteome</keyword>
<evidence type="ECO:0000256" key="3">
    <source>
        <dbReference type="ARBA" id="ARBA00022692"/>
    </source>
</evidence>
<keyword evidence="4" id="KW-1133">Transmembrane helix</keyword>
<evidence type="ECO:0000313" key="6">
    <source>
        <dbReference type="EMBL" id="GAA0564555.1"/>
    </source>
</evidence>
<dbReference type="SUPFAM" id="SSF140478">
    <property type="entry name" value="LemA-like"/>
    <property type="match status" value="1"/>
</dbReference>
<dbReference type="InterPro" id="IPR007156">
    <property type="entry name" value="MamQ_LemA"/>
</dbReference>
<comment type="similarity">
    <text evidence="2">Belongs to the LemA family.</text>
</comment>
<dbReference type="PANTHER" id="PTHR34478">
    <property type="entry name" value="PROTEIN LEMA"/>
    <property type="match status" value="1"/>
</dbReference>
<comment type="caution">
    <text evidence="6">The sequence shown here is derived from an EMBL/GenBank/DDBJ whole genome shotgun (WGS) entry which is preliminary data.</text>
</comment>
<keyword evidence="5" id="KW-0472">Membrane</keyword>
<evidence type="ECO:0000313" key="7">
    <source>
        <dbReference type="Proteomes" id="UP001499951"/>
    </source>
</evidence>
<dbReference type="PANTHER" id="PTHR34478:SF2">
    <property type="entry name" value="MEMBRANE PROTEIN"/>
    <property type="match status" value="1"/>
</dbReference>
<evidence type="ECO:0000256" key="4">
    <source>
        <dbReference type="ARBA" id="ARBA00022989"/>
    </source>
</evidence>